<dbReference type="InterPro" id="IPR012296">
    <property type="entry name" value="Nuclease_put_TT1808"/>
</dbReference>
<keyword evidence="3" id="KW-0255">Endonuclease</keyword>
<dbReference type="EMBL" id="JAIVFQ010000031">
    <property type="protein sequence ID" value="MCC5601425.1"/>
    <property type="molecule type" value="Genomic_DNA"/>
</dbReference>
<keyword evidence="4" id="KW-1185">Reference proteome</keyword>
<dbReference type="InterPro" id="IPR011335">
    <property type="entry name" value="Restrct_endonuc-II-like"/>
</dbReference>
<dbReference type="PANTHER" id="PTHR33352:SF3">
    <property type="entry name" value="SLR1612 PROTEIN"/>
    <property type="match status" value="1"/>
</dbReference>
<evidence type="ECO:0000259" key="2">
    <source>
        <dbReference type="Pfam" id="PF05685"/>
    </source>
</evidence>
<gene>
    <name evidence="3" type="ORF">LC586_19985</name>
</gene>
<evidence type="ECO:0000313" key="3">
    <source>
        <dbReference type="EMBL" id="MCC5601425.1"/>
    </source>
</evidence>
<keyword evidence="3" id="KW-0540">Nuclease</keyword>
<feature type="domain" description="Putative restriction endonuclease" evidence="2">
    <location>
        <begin position="37"/>
        <end position="165"/>
    </location>
</feature>
<dbReference type="Proteomes" id="UP001199525">
    <property type="component" value="Unassembled WGS sequence"/>
</dbReference>
<keyword evidence="1" id="KW-0175">Coiled coil</keyword>
<dbReference type="SUPFAM" id="SSF52980">
    <property type="entry name" value="Restriction endonuclease-like"/>
    <property type="match status" value="1"/>
</dbReference>
<evidence type="ECO:0000313" key="4">
    <source>
        <dbReference type="Proteomes" id="UP001199525"/>
    </source>
</evidence>
<reference evidence="3 4" key="1">
    <citation type="journal article" date="2021" name="Microorganisms">
        <title>Genome Evolution of Filamentous Cyanobacterium Nostoc Species: From Facultative Symbiosis to Free Living.</title>
        <authorList>
            <person name="Huo D."/>
            <person name="Li H."/>
            <person name="Cai F."/>
            <person name="Guo X."/>
            <person name="Qiao Z."/>
            <person name="Wang W."/>
            <person name="Yu G."/>
            <person name="Li R."/>
        </authorList>
    </citation>
    <scope>NUCLEOTIDE SEQUENCE [LARGE SCALE GENOMIC DNA]</scope>
    <source>
        <strain evidence="3 4">CHAB 5714</strain>
    </source>
</reference>
<feature type="coiled-coil region" evidence="1">
    <location>
        <begin position="209"/>
        <end position="257"/>
    </location>
</feature>
<dbReference type="RefSeq" id="WP_229486449.1">
    <property type="nucleotide sequence ID" value="NZ_JAIVFQ010000031.1"/>
</dbReference>
<comment type="caution">
    <text evidence="3">The sequence shown here is derived from an EMBL/GenBank/DDBJ whole genome shotgun (WGS) entry which is preliminary data.</text>
</comment>
<dbReference type="InterPro" id="IPR008538">
    <property type="entry name" value="Uma2"/>
</dbReference>
<evidence type="ECO:0000256" key="1">
    <source>
        <dbReference type="SAM" id="Coils"/>
    </source>
</evidence>
<proteinExistence type="predicted"/>
<name>A0ABS8IBI9_9NOSO</name>
<accession>A0ABS8IBI9</accession>
<organism evidence="3 4">
    <name type="scientific">Nostoc favosum CHAB5714</name>
    <dbReference type="NCBI Taxonomy" id="2780399"/>
    <lineage>
        <taxon>Bacteria</taxon>
        <taxon>Bacillati</taxon>
        <taxon>Cyanobacteriota</taxon>
        <taxon>Cyanophyceae</taxon>
        <taxon>Nostocales</taxon>
        <taxon>Nostocaceae</taxon>
        <taxon>Nostoc</taxon>
        <taxon>Nostoc favosum</taxon>
    </lineage>
</organism>
<dbReference type="CDD" id="cd06260">
    <property type="entry name" value="DUF820-like"/>
    <property type="match status" value="1"/>
</dbReference>
<dbReference type="GO" id="GO:0004519">
    <property type="term" value="F:endonuclease activity"/>
    <property type="evidence" value="ECO:0007669"/>
    <property type="project" value="UniProtKB-KW"/>
</dbReference>
<dbReference type="Gene3D" id="3.90.1570.10">
    <property type="entry name" value="tt1808, chain A"/>
    <property type="match status" value="1"/>
</dbReference>
<protein>
    <submittedName>
        <fullName evidence="3">Uma2 family endonuclease</fullName>
    </submittedName>
</protein>
<sequence>MSESIILTDAGLLPEDLLPDVSHLVTEDDEPLDNLPSEKQQRLLTETLYSSWNGPSNAQGFLVAANVGLFPSNKQPPIVPDVFLSLDVQVADNWWERRHRSYFFWDFGKPPEVVIEIVSNREGNETGRKILEYARMRVMYYIIFDPTRQLSGEVLQMYELRGRQYIPMSEQWLTEVELGLCLWEGAYEGKRDVWLRWCDATGNVIPTGAERAEQERLRAEQECLRAEQERLRAEQEREAKETALQRAERLAAQLRALGVEPEV</sequence>
<keyword evidence="3" id="KW-0378">Hydrolase</keyword>
<dbReference type="Pfam" id="PF05685">
    <property type="entry name" value="Uma2"/>
    <property type="match status" value="1"/>
</dbReference>
<dbReference type="PANTHER" id="PTHR33352">
    <property type="entry name" value="SLR1095 PROTEIN"/>
    <property type="match status" value="1"/>
</dbReference>